<evidence type="ECO:0000256" key="2">
    <source>
        <dbReference type="ARBA" id="ARBA00022771"/>
    </source>
</evidence>
<evidence type="ECO:0000259" key="6">
    <source>
        <dbReference type="PROSITE" id="PS50089"/>
    </source>
</evidence>
<reference evidence="7" key="1">
    <citation type="journal article" date="2023" name="Science">
        <title>Elucidation of the pathway for biosynthesis of saponin adjuvants from the soapbark tree.</title>
        <authorList>
            <person name="Reed J."/>
            <person name="Orme A."/>
            <person name="El-Demerdash A."/>
            <person name="Owen C."/>
            <person name="Martin L.B.B."/>
            <person name="Misra R.C."/>
            <person name="Kikuchi S."/>
            <person name="Rejzek M."/>
            <person name="Martin A.C."/>
            <person name="Harkess A."/>
            <person name="Leebens-Mack J."/>
            <person name="Louveau T."/>
            <person name="Stephenson M.J."/>
            <person name="Osbourn A."/>
        </authorList>
    </citation>
    <scope>NUCLEOTIDE SEQUENCE</scope>
    <source>
        <strain evidence="7">S10</strain>
    </source>
</reference>
<dbReference type="GO" id="GO:0008270">
    <property type="term" value="F:zinc ion binding"/>
    <property type="evidence" value="ECO:0007669"/>
    <property type="project" value="UniProtKB-KW"/>
</dbReference>
<name>A0AAD7QDT9_QUISA</name>
<dbReference type="GO" id="GO:0005634">
    <property type="term" value="C:nucleus"/>
    <property type="evidence" value="ECO:0007669"/>
    <property type="project" value="TreeGrafter"/>
</dbReference>
<keyword evidence="1" id="KW-0479">Metal-binding</keyword>
<proteinExistence type="predicted"/>
<dbReference type="CDD" id="cd16454">
    <property type="entry name" value="RING-H2_PA-TM-RING"/>
    <property type="match status" value="1"/>
</dbReference>
<evidence type="ECO:0000256" key="4">
    <source>
        <dbReference type="PROSITE-ProRule" id="PRU00175"/>
    </source>
</evidence>
<dbReference type="GO" id="GO:0006511">
    <property type="term" value="P:ubiquitin-dependent protein catabolic process"/>
    <property type="evidence" value="ECO:0007669"/>
    <property type="project" value="TreeGrafter"/>
</dbReference>
<feature type="domain" description="RING-type" evidence="6">
    <location>
        <begin position="712"/>
        <end position="753"/>
    </location>
</feature>
<dbReference type="Pfam" id="PF13639">
    <property type="entry name" value="zf-RING_2"/>
    <property type="match status" value="1"/>
</dbReference>
<feature type="region of interest" description="Disordered" evidence="5">
    <location>
        <begin position="421"/>
        <end position="452"/>
    </location>
</feature>
<dbReference type="PANTHER" id="PTHR45931:SF25">
    <property type="entry name" value="E3 UBIQUITIN-PROTEIN LIGASE RLIM-LIKE ISOFORM X1"/>
    <property type="match status" value="1"/>
</dbReference>
<accession>A0AAD7QDT9</accession>
<protein>
    <submittedName>
        <fullName evidence="7">E3 ubiquitin-protein ligase SDIR1</fullName>
    </submittedName>
</protein>
<dbReference type="SUPFAM" id="SSF57850">
    <property type="entry name" value="RING/U-box"/>
    <property type="match status" value="1"/>
</dbReference>
<feature type="region of interest" description="Disordered" evidence="5">
    <location>
        <begin position="572"/>
        <end position="600"/>
    </location>
</feature>
<keyword evidence="2 4" id="KW-0863">Zinc-finger</keyword>
<dbReference type="PROSITE" id="PS50089">
    <property type="entry name" value="ZF_RING_2"/>
    <property type="match status" value="1"/>
</dbReference>
<evidence type="ECO:0000256" key="5">
    <source>
        <dbReference type="SAM" id="MobiDB-lite"/>
    </source>
</evidence>
<dbReference type="SMART" id="SM00184">
    <property type="entry name" value="RING"/>
    <property type="match status" value="1"/>
</dbReference>
<dbReference type="InterPro" id="IPR051834">
    <property type="entry name" value="RING_finger_E3_ligase"/>
</dbReference>
<keyword evidence="8" id="KW-1185">Reference proteome</keyword>
<evidence type="ECO:0000313" key="8">
    <source>
        <dbReference type="Proteomes" id="UP001163823"/>
    </source>
</evidence>
<evidence type="ECO:0000256" key="3">
    <source>
        <dbReference type="ARBA" id="ARBA00022833"/>
    </source>
</evidence>
<gene>
    <name evidence="7" type="ORF">O6P43_003049</name>
</gene>
<dbReference type="GO" id="GO:0061630">
    <property type="term" value="F:ubiquitin protein ligase activity"/>
    <property type="evidence" value="ECO:0007669"/>
    <property type="project" value="TreeGrafter"/>
</dbReference>
<feature type="region of interest" description="Disordered" evidence="5">
    <location>
        <begin position="101"/>
        <end position="122"/>
    </location>
</feature>
<organism evidence="7 8">
    <name type="scientific">Quillaja saponaria</name>
    <name type="common">Soap bark tree</name>
    <dbReference type="NCBI Taxonomy" id="32244"/>
    <lineage>
        <taxon>Eukaryota</taxon>
        <taxon>Viridiplantae</taxon>
        <taxon>Streptophyta</taxon>
        <taxon>Embryophyta</taxon>
        <taxon>Tracheophyta</taxon>
        <taxon>Spermatophyta</taxon>
        <taxon>Magnoliopsida</taxon>
        <taxon>eudicotyledons</taxon>
        <taxon>Gunneridae</taxon>
        <taxon>Pentapetalae</taxon>
        <taxon>rosids</taxon>
        <taxon>fabids</taxon>
        <taxon>Fabales</taxon>
        <taxon>Quillajaceae</taxon>
        <taxon>Quillaja</taxon>
    </lineage>
</organism>
<dbReference type="AlphaFoldDB" id="A0AAD7QDT9"/>
<comment type="caution">
    <text evidence="7">The sequence shown here is derived from an EMBL/GenBank/DDBJ whole genome shotgun (WGS) entry which is preliminary data.</text>
</comment>
<dbReference type="EMBL" id="JARAOO010000002">
    <property type="protein sequence ID" value="KAJ7979680.1"/>
    <property type="molecule type" value="Genomic_DNA"/>
</dbReference>
<feature type="region of interest" description="Disordered" evidence="5">
    <location>
        <begin position="264"/>
        <end position="291"/>
    </location>
</feature>
<dbReference type="EMBL" id="JARAOO010000002">
    <property type="protein sequence ID" value="KAJ7979678.1"/>
    <property type="molecule type" value="Genomic_DNA"/>
</dbReference>
<dbReference type="InterPro" id="IPR013083">
    <property type="entry name" value="Znf_RING/FYVE/PHD"/>
</dbReference>
<keyword evidence="3" id="KW-0862">Zinc</keyword>
<dbReference type="Proteomes" id="UP001163823">
    <property type="component" value="Chromosome 2"/>
</dbReference>
<evidence type="ECO:0000313" key="7">
    <source>
        <dbReference type="EMBL" id="KAJ7979680.1"/>
    </source>
</evidence>
<dbReference type="FunFam" id="3.30.40.10:FF:000594">
    <property type="entry name" value="RING/U-box superfamily protein"/>
    <property type="match status" value="1"/>
</dbReference>
<feature type="compositionally biased region" description="Polar residues" evidence="5">
    <location>
        <begin position="265"/>
        <end position="291"/>
    </location>
</feature>
<dbReference type="InterPro" id="IPR001841">
    <property type="entry name" value="Znf_RING"/>
</dbReference>
<dbReference type="Gene3D" id="3.30.40.10">
    <property type="entry name" value="Zinc/RING finger domain, C3HC4 (zinc finger)"/>
    <property type="match status" value="1"/>
</dbReference>
<evidence type="ECO:0000256" key="1">
    <source>
        <dbReference type="ARBA" id="ARBA00022723"/>
    </source>
</evidence>
<dbReference type="PANTHER" id="PTHR45931">
    <property type="entry name" value="SI:CH211-59O9.10"/>
    <property type="match status" value="1"/>
</dbReference>
<sequence length="757" mass="83463">MEAMEIDQTVDVPDTPDRSASWHVIRGDHVGDSGLVDEKCMNELRGRGRPAAENGNGRRLVIRPPKHSSSDDEFKNCSNSFVLSQPKKFCASQSASLFRRASTDRNLDQEPRHPDGVKKMDKGKAICTKIPSKSSFQGDVTVLDLTEENGEFQTLKTAFPADNATEEMRGQKPSSGNSSFHCTMDSPMTRGYEFKGKEKIDNYLSKGPGLGLIRGKKVDLSGDSQHQKEKRLCLPIHPSPTPRVNAQKRLVRNGCISPHNIATRAKQSAEQNGDGSKNVAQDNTDCAVSSNTPSLVDISDVISEEKSHNRVKGKGALVHTSTPGLHDASIHPLSSNSMINAKDANATNHATRNAFGSSGGLAGWRTTHNHLRNNQQPIPDVLRQSNNRVERSETPCQSNWVLCGRPENHAGQAASVIVSEPDRVTGPHPTTKTLNKRQRKHGLTLNNHEEGANSVSCDSEVIFLHSSGESSNSRSQVQQPWGMLDTEVVELSPEARHPIVQGVDGTNNGGSDSRARQVEADEILALELQEQLYHEELAVGGGEMDEHLAWDLQHQEEVIPPLVGSHPIPHPRVSSTHAIRHPRSRSYQNPSTRRRTQAQVPISNRMARRSRILSQSPRPRVPTTGRSVRFPLHMDLDMRLDILEALEAAVGDISDIGMDDDISQVQRDFNENDYEMLLALDENNHRHAGTSASQINSLPESTVQTETIEEACAICLETPTMGETIRHLPCLHKFHKDCIDPWLQRKTSCPVCKSSVT</sequence>
<feature type="compositionally biased region" description="Polar residues" evidence="5">
    <location>
        <begin position="585"/>
        <end position="600"/>
    </location>
</feature>